<dbReference type="Proteomes" id="UP000599024">
    <property type="component" value="Unassembled WGS sequence"/>
</dbReference>
<feature type="domain" description="Smf/DprA SLOG" evidence="2">
    <location>
        <begin position="81"/>
        <end position="288"/>
    </location>
</feature>
<evidence type="ECO:0000259" key="3">
    <source>
        <dbReference type="Pfam" id="PF17782"/>
    </source>
</evidence>
<evidence type="ECO:0000256" key="1">
    <source>
        <dbReference type="ARBA" id="ARBA00006525"/>
    </source>
</evidence>
<dbReference type="AlphaFoldDB" id="A0A8J6NBU7"/>
<name>A0A8J6NBU7_9BACT</name>
<dbReference type="NCBIfam" id="TIGR00732">
    <property type="entry name" value="dprA"/>
    <property type="match status" value="1"/>
</dbReference>
<dbReference type="EMBL" id="JACNLK010000067">
    <property type="protein sequence ID" value="MBC8208976.1"/>
    <property type="molecule type" value="Genomic_DNA"/>
</dbReference>
<dbReference type="Gene3D" id="3.40.50.450">
    <property type="match status" value="1"/>
</dbReference>
<accession>A0A8J6NBU7</accession>
<dbReference type="PANTHER" id="PTHR43022:SF1">
    <property type="entry name" value="PROTEIN SMF"/>
    <property type="match status" value="1"/>
</dbReference>
<gene>
    <name evidence="4" type="primary">dprA</name>
    <name evidence="4" type="ORF">H8E79_07400</name>
</gene>
<dbReference type="Pfam" id="PF02481">
    <property type="entry name" value="DNA_processg_A"/>
    <property type="match status" value="1"/>
</dbReference>
<dbReference type="GO" id="GO:0009294">
    <property type="term" value="P:DNA-mediated transformation"/>
    <property type="evidence" value="ECO:0007669"/>
    <property type="project" value="InterPro"/>
</dbReference>
<dbReference type="InterPro" id="IPR003488">
    <property type="entry name" value="DprA"/>
</dbReference>
<protein>
    <submittedName>
        <fullName evidence="4">DNA-protecting protein DprA</fullName>
    </submittedName>
</protein>
<sequence>MTNSLDWLTLSMVPGLGLTGYWRLIQTFGGPGAVLQASSAARGKVPGIRAEVLKGLADPEPFRQEAVLELARLHDMGAECLAHDDLRYPDLLRQTFQPPPLLFVQGRLELLGGNAVAMVGSRAATSYGLRIAETLATGLAGAGLLVVSGLAMGIDAAAHQGALQAGGGTIAVLGCGLDVVYPQQNKKLYDQIRADGVLVSEYPLGTRPDAYRFPARNRIIAGLSHGVIVVEAARKSGSLITAEMALDQGREVFAVPGQIDSFKSAGTHWLLQQGAKLVHSLDDILEELSLVARVIENGSEVADDPMADLEPEAAALLAKIEPYAMNRDDLIAISGLSAARVAELLLLFELDGLVEIVPGGGVCRSEYENQRHETQ</sequence>
<evidence type="ECO:0000259" key="2">
    <source>
        <dbReference type="Pfam" id="PF02481"/>
    </source>
</evidence>
<dbReference type="SUPFAM" id="SSF102405">
    <property type="entry name" value="MCP/YpsA-like"/>
    <property type="match status" value="1"/>
</dbReference>
<feature type="domain" description="DprA winged helix" evidence="3">
    <location>
        <begin position="302"/>
        <end position="360"/>
    </location>
</feature>
<evidence type="ECO:0000313" key="5">
    <source>
        <dbReference type="Proteomes" id="UP000599024"/>
    </source>
</evidence>
<organism evidence="4 5">
    <name type="scientific">Candidatus Desulfatifera sulfidica</name>
    <dbReference type="NCBI Taxonomy" id="2841691"/>
    <lineage>
        <taxon>Bacteria</taxon>
        <taxon>Pseudomonadati</taxon>
        <taxon>Thermodesulfobacteriota</taxon>
        <taxon>Desulfobulbia</taxon>
        <taxon>Desulfobulbales</taxon>
        <taxon>Desulfobulbaceae</taxon>
        <taxon>Candidatus Desulfatifera</taxon>
    </lineage>
</organism>
<dbReference type="PANTHER" id="PTHR43022">
    <property type="entry name" value="PROTEIN SMF"/>
    <property type="match status" value="1"/>
</dbReference>
<comment type="similarity">
    <text evidence="1">Belongs to the DprA/Smf family.</text>
</comment>
<dbReference type="Pfam" id="PF17782">
    <property type="entry name" value="WHD_DprA"/>
    <property type="match status" value="1"/>
</dbReference>
<reference evidence="4 5" key="1">
    <citation type="submission" date="2020-08" db="EMBL/GenBank/DDBJ databases">
        <title>Bridging the membrane lipid divide: bacteria of the FCB group superphylum have the potential to synthesize archaeal ether lipids.</title>
        <authorList>
            <person name="Villanueva L."/>
            <person name="Von Meijenfeldt F.A.B."/>
            <person name="Westbye A.B."/>
            <person name="Yadav S."/>
            <person name="Hopmans E.C."/>
            <person name="Dutilh B.E."/>
            <person name="Sinninghe Damste J.S."/>
        </authorList>
    </citation>
    <scope>NUCLEOTIDE SEQUENCE [LARGE SCALE GENOMIC DNA]</scope>
    <source>
        <strain evidence="4">NIOZ-UU81</strain>
    </source>
</reference>
<evidence type="ECO:0000313" key="4">
    <source>
        <dbReference type="EMBL" id="MBC8208976.1"/>
    </source>
</evidence>
<comment type="caution">
    <text evidence="4">The sequence shown here is derived from an EMBL/GenBank/DDBJ whole genome shotgun (WGS) entry which is preliminary data.</text>
</comment>
<dbReference type="InterPro" id="IPR041614">
    <property type="entry name" value="DprA_WH"/>
</dbReference>
<proteinExistence type="inferred from homology"/>
<dbReference type="InterPro" id="IPR057666">
    <property type="entry name" value="DrpA_SLOG"/>
</dbReference>